<comment type="caution">
    <text evidence="1">The sequence shown here is derived from an EMBL/GenBank/DDBJ whole genome shotgun (WGS) entry which is preliminary data.</text>
</comment>
<dbReference type="Proteomes" id="UP001163321">
    <property type="component" value="Chromosome 10"/>
</dbReference>
<reference evidence="1 2" key="1">
    <citation type="journal article" date="2022" name="bioRxiv">
        <title>The genome of the oomycete Peronosclerospora sorghi, a cosmopolitan pathogen of maize and sorghum, is inflated with dispersed pseudogenes.</title>
        <authorList>
            <person name="Fletcher K."/>
            <person name="Martin F."/>
            <person name="Isakeit T."/>
            <person name="Cavanaugh K."/>
            <person name="Magill C."/>
            <person name="Michelmore R."/>
        </authorList>
    </citation>
    <scope>NUCLEOTIDE SEQUENCE [LARGE SCALE GENOMIC DNA]</scope>
    <source>
        <strain evidence="1">P6</strain>
    </source>
</reference>
<evidence type="ECO:0000313" key="2">
    <source>
        <dbReference type="Proteomes" id="UP001163321"/>
    </source>
</evidence>
<gene>
    <name evidence="1" type="ORF">PsorP6_015638</name>
</gene>
<evidence type="ECO:0000313" key="1">
    <source>
        <dbReference type="EMBL" id="KAI9920170.1"/>
    </source>
</evidence>
<organism evidence="1 2">
    <name type="scientific">Peronosclerospora sorghi</name>
    <dbReference type="NCBI Taxonomy" id="230839"/>
    <lineage>
        <taxon>Eukaryota</taxon>
        <taxon>Sar</taxon>
        <taxon>Stramenopiles</taxon>
        <taxon>Oomycota</taxon>
        <taxon>Peronosporomycetes</taxon>
        <taxon>Peronosporales</taxon>
        <taxon>Peronosporaceae</taxon>
        <taxon>Peronosclerospora</taxon>
    </lineage>
</organism>
<sequence>MPSDEENYRNMDQEQFDRRRAEDEARQDALLDQIHGGVVGLKNQAHAINGEVVEQNIMIDDISNRMDNATRDISREEQAAREVNARKNKARVYTLTCKLYGVIIVLVVILIVVLVVPGSKYKMRHTHTHTQPREQLFYHAIVAMAAVTASPTTMQWSEKDATPAVCTALSDESSSSSSRGTPRVPLGSAGATVPTPPGTLPLAVPFALALAVQLATSFGFVGILDASDGLLSPSAMSVAGLLSVHVQHGSPSSWPFV</sequence>
<accession>A0ACC0WMR0</accession>
<dbReference type="EMBL" id="CM047589">
    <property type="protein sequence ID" value="KAI9920170.1"/>
    <property type="molecule type" value="Genomic_DNA"/>
</dbReference>
<keyword evidence="2" id="KW-1185">Reference proteome</keyword>
<proteinExistence type="predicted"/>
<name>A0ACC0WMR0_9STRA</name>
<protein>
    <submittedName>
        <fullName evidence="1">Uncharacterized protein</fullName>
    </submittedName>
</protein>